<accession>A0ABW2D210</accession>
<dbReference type="Proteomes" id="UP001596470">
    <property type="component" value="Unassembled WGS sequence"/>
</dbReference>
<sequence>MTTTPLKAENIVDLGIELLKQEVVTPSVFWTVGESEFTKAKNDTVTIKIPAYTSASKRVMRSGTAITAKNFEERKVDVKIDTHLFHRTDMTSEELTLDITDFGEQILKPQVEAVTRGLDDECVDTITGATYTNNVNWNYSNPLQSVLRARGWLNRAHVPKSGRTLLVGPGIEENLLESEILLDASMNGGSSAALREATIGRVRGFNVVVNENLPDDVAVALHDTAFALVTRAPKIPAGAPMGATTSDSGYALRWLQVFEDEMVSDQSLVDLFCGTAVVTDRGHWDGAKNRFVPAEDVDAVGESDMFVRAVMLGTGVEESA</sequence>
<evidence type="ECO:0000313" key="1">
    <source>
        <dbReference type="EMBL" id="MFC6956081.1"/>
    </source>
</evidence>
<keyword evidence="2" id="KW-1185">Reference proteome</keyword>
<comment type="caution">
    <text evidence="1">The sequence shown here is derived from an EMBL/GenBank/DDBJ whole genome shotgun (WGS) entry which is preliminary data.</text>
</comment>
<name>A0ABW2D210_9ACTN</name>
<evidence type="ECO:0000313" key="2">
    <source>
        <dbReference type="Proteomes" id="UP001596470"/>
    </source>
</evidence>
<dbReference type="RefSeq" id="WP_382353437.1">
    <property type="nucleotide sequence ID" value="NZ_JBHMBP010000004.1"/>
</dbReference>
<proteinExistence type="predicted"/>
<organism evidence="1 2">
    <name type="scientific">Glycomyces mayteni</name>
    <dbReference type="NCBI Taxonomy" id="543887"/>
    <lineage>
        <taxon>Bacteria</taxon>
        <taxon>Bacillati</taxon>
        <taxon>Actinomycetota</taxon>
        <taxon>Actinomycetes</taxon>
        <taxon>Glycomycetales</taxon>
        <taxon>Glycomycetaceae</taxon>
        <taxon>Glycomyces</taxon>
    </lineage>
</organism>
<gene>
    <name evidence="1" type="ORF">ACFQS3_02620</name>
</gene>
<protein>
    <submittedName>
        <fullName evidence="1">P22 phage major capsid protein family protein</fullName>
    </submittedName>
</protein>
<dbReference type="EMBL" id="JBHSYS010000001">
    <property type="protein sequence ID" value="MFC6956081.1"/>
    <property type="molecule type" value="Genomic_DNA"/>
</dbReference>
<reference evidence="2" key="1">
    <citation type="journal article" date="2019" name="Int. J. Syst. Evol. Microbiol.">
        <title>The Global Catalogue of Microorganisms (GCM) 10K type strain sequencing project: providing services to taxonomists for standard genome sequencing and annotation.</title>
        <authorList>
            <consortium name="The Broad Institute Genomics Platform"/>
            <consortium name="The Broad Institute Genome Sequencing Center for Infectious Disease"/>
            <person name="Wu L."/>
            <person name="Ma J."/>
        </authorList>
    </citation>
    <scope>NUCLEOTIDE SEQUENCE [LARGE SCALE GENOMIC DNA]</scope>
    <source>
        <strain evidence="2">KACC 12634</strain>
    </source>
</reference>